<dbReference type="EMBL" id="CABITT030000003">
    <property type="protein sequence ID" value="VVA98448.1"/>
    <property type="molecule type" value="Genomic_DNA"/>
</dbReference>
<dbReference type="InterPro" id="IPR015947">
    <property type="entry name" value="PUA-like_sf"/>
</dbReference>
<evidence type="ECO:0000313" key="7">
    <source>
        <dbReference type="Proteomes" id="UP000489600"/>
    </source>
</evidence>
<dbReference type="Proteomes" id="UP000489600">
    <property type="component" value="Unassembled WGS sequence"/>
</dbReference>
<evidence type="ECO:0000256" key="4">
    <source>
        <dbReference type="SAM" id="MobiDB-lite"/>
    </source>
</evidence>
<name>A0A565B9X0_9BRAS</name>
<dbReference type="GO" id="GO:0003690">
    <property type="term" value="F:double-stranded DNA binding"/>
    <property type="evidence" value="ECO:0007669"/>
    <property type="project" value="TreeGrafter"/>
</dbReference>
<reference evidence="6" key="1">
    <citation type="submission" date="2019-07" db="EMBL/GenBank/DDBJ databases">
        <authorList>
            <person name="Dittberner H."/>
        </authorList>
    </citation>
    <scope>NUCLEOTIDE SEQUENCE [LARGE SCALE GENOMIC DNA]</scope>
</reference>
<dbReference type="InterPro" id="IPR036987">
    <property type="entry name" value="SRA-YDG_sf"/>
</dbReference>
<sequence length="402" mass="44842">MTLRNSPSKRKRVSGVRDFPSGCGTQSKNPKTGIVSDAVTVTRSESGQSLIGSENSCVGGGVDHDYHQRRTASSVDKFKEVESIDSIMKNAGFSVTVNNVGSGRFGSAKRNFTSTCGSKVKPLSPEESRKLISSQNRRRQLSFSSSIIQRNWTELSNAVAPRANTHKLTQQRDGRRSIHARLIPVTQQNRITKVLTPRQKVQKALRLFKLVFNELKRDKAARHGESHTATSRIDYQTRNVLVEERKQVNAEKRIGPVPGIEIGDVFQYKSELNLVGLHFDMRGGIDYIRGDLVATSIVSSEGNGYNDRFDSGMLIYTGEGGNVRKDQKLVRGNLALANSMREKTPVRVVLGKTRVDQKGKHYVYDGLYLVENYWRERGPCGNVVFKFKLGRVSGQPSVDLKR</sequence>
<dbReference type="AlphaFoldDB" id="A0A565B9X0"/>
<proteinExistence type="predicted"/>
<gene>
    <name evidence="6" type="ORF">ANE_LOCUS8893</name>
</gene>
<feature type="domain" description="YDG" evidence="5">
    <location>
        <begin position="255"/>
        <end position="391"/>
    </location>
</feature>
<organism evidence="6 7">
    <name type="scientific">Arabis nemorensis</name>
    <dbReference type="NCBI Taxonomy" id="586526"/>
    <lineage>
        <taxon>Eukaryota</taxon>
        <taxon>Viridiplantae</taxon>
        <taxon>Streptophyta</taxon>
        <taxon>Embryophyta</taxon>
        <taxon>Tracheophyta</taxon>
        <taxon>Spermatophyta</taxon>
        <taxon>Magnoliopsida</taxon>
        <taxon>eudicotyledons</taxon>
        <taxon>Gunneridae</taxon>
        <taxon>Pentapetalae</taxon>
        <taxon>rosids</taxon>
        <taxon>malvids</taxon>
        <taxon>Brassicales</taxon>
        <taxon>Brassicaceae</taxon>
        <taxon>Arabideae</taxon>
        <taxon>Arabis</taxon>
    </lineage>
</organism>
<evidence type="ECO:0000313" key="6">
    <source>
        <dbReference type="EMBL" id="VVA98448.1"/>
    </source>
</evidence>
<dbReference type="InterPro" id="IPR003105">
    <property type="entry name" value="SRA_YDG"/>
</dbReference>
<keyword evidence="2 3" id="KW-0539">Nucleus</keyword>
<dbReference type="PANTHER" id="PTHR45660">
    <property type="entry name" value="HISTONE-LYSINE N-METHYLTRANSFERASE SETMAR"/>
    <property type="match status" value="1"/>
</dbReference>
<dbReference type="GO" id="GO:0000775">
    <property type="term" value="C:chromosome, centromeric region"/>
    <property type="evidence" value="ECO:0007669"/>
    <property type="project" value="UniProtKB-SubCell"/>
</dbReference>
<dbReference type="Gene3D" id="2.30.280.10">
    <property type="entry name" value="SRA-YDG"/>
    <property type="match status" value="1"/>
</dbReference>
<evidence type="ECO:0000256" key="3">
    <source>
        <dbReference type="PROSITE-ProRule" id="PRU00358"/>
    </source>
</evidence>
<dbReference type="InterPro" id="IPR051357">
    <property type="entry name" value="H3K9_HMTase_SUVAR3-9"/>
</dbReference>
<feature type="region of interest" description="Disordered" evidence="4">
    <location>
        <begin position="1"/>
        <end position="33"/>
    </location>
</feature>
<comment type="subcellular location">
    <subcellularLocation>
        <location evidence="1">Chromosome</location>
        <location evidence="1">Centromere</location>
    </subcellularLocation>
    <subcellularLocation>
        <location evidence="3">Nucleus</location>
    </subcellularLocation>
</comment>
<protein>
    <recommendedName>
        <fullName evidence="5">YDG domain-containing protein</fullName>
    </recommendedName>
</protein>
<dbReference type="Pfam" id="PF02182">
    <property type="entry name" value="SAD_SRA"/>
    <property type="match status" value="1"/>
</dbReference>
<dbReference type="OrthoDB" id="5792673at2759"/>
<evidence type="ECO:0000256" key="1">
    <source>
        <dbReference type="ARBA" id="ARBA00004584"/>
    </source>
</evidence>
<dbReference type="GO" id="GO:0005634">
    <property type="term" value="C:nucleus"/>
    <property type="evidence" value="ECO:0007669"/>
    <property type="project" value="UniProtKB-SubCell"/>
</dbReference>
<dbReference type="GO" id="GO:0042054">
    <property type="term" value="F:histone methyltransferase activity"/>
    <property type="evidence" value="ECO:0007669"/>
    <property type="project" value="TreeGrafter"/>
</dbReference>
<keyword evidence="7" id="KW-1185">Reference proteome</keyword>
<accession>A0A565B9X0</accession>
<dbReference type="PANTHER" id="PTHR45660:SF45">
    <property type="entry name" value="YDG DOMAIN-CONTAINING PROTEIN"/>
    <property type="match status" value="1"/>
</dbReference>
<dbReference type="SUPFAM" id="SSF88697">
    <property type="entry name" value="PUA domain-like"/>
    <property type="match status" value="1"/>
</dbReference>
<evidence type="ECO:0000259" key="5">
    <source>
        <dbReference type="PROSITE" id="PS51015"/>
    </source>
</evidence>
<dbReference type="PROSITE" id="PS51015">
    <property type="entry name" value="YDG"/>
    <property type="match status" value="1"/>
</dbReference>
<evidence type="ECO:0000256" key="2">
    <source>
        <dbReference type="ARBA" id="ARBA00023242"/>
    </source>
</evidence>
<dbReference type="SMART" id="SM00466">
    <property type="entry name" value="SRA"/>
    <property type="match status" value="1"/>
</dbReference>
<comment type="caution">
    <text evidence="6">The sequence shown here is derived from an EMBL/GenBank/DDBJ whole genome shotgun (WGS) entry which is preliminary data.</text>
</comment>